<dbReference type="Pfam" id="PF00482">
    <property type="entry name" value="T2SSF"/>
    <property type="match status" value="1"/>
</dbReference>
<dbReference type="Gene3D" id="1.20.81.30">
    <property type="entry name" value="Type II secretion system (T2SS), domain F"/>
    <property type="match status" value="1"/>
</dbReference>
<protein>
    <recommendedName>
        <fullName evidence="8">Type II secretion system protein GspF domain-containing protein</fullName>
    </recommendedName>
</protein>
<evidence type="ECO:0000256" key="5">
    <source>
        <dbReference type="ARBA" id="ARBA00022989"/>
    </source>
</evidence>
<keyword evidence="6 7" id="KW-0472">Membrane</keyword>
<keyword evidence="4 7" id="KW-0812">Transmembrane</keyword>
<dbReference type="EMBL" id="UINC01197182">
    <property type="protein sequence ID" value="SVE14535.1"/>
    <property type="molecule type" value="Genomic_DNA"/>
</dbReference>
<dbReference type="PANTHER" id="PTHR30012:SF0">
    <property type="entry name" value="TYPE II SECRETION SYSTEM PROTEIN F-RELATED"/>
    <property type="match status" value="1"/>
</dbReference>
<dbReference type="InterPro" id="IPR018076">
    <property type="entry name" value="T2SS_GspF_dom"/>
</dbReference>
<feature type="domain" description="Type II secretion system protein GspF" evidence="8">
    <location>
        <begin position="58"/>
        <end position="180"/>
    </location>
</feature>
<reference evidence="9" key="1">
    <citation type="submission" date="2018-05" db="EMBL/GenBank/DDBJ databases">
        <authorList>
            <person name="Lanie J.A."/>
            <person name="Ng W.-L."/>
            <person name="Kazmierczak K.M."/>
            <person name="Andrzejewski T.M."/>
            <person name="Davidsen T.M."/>
            <person name="Wayne K.J."/>
            <person name="Tettelin H."/>
            <person name="Glass J.I."/>
            <person name="Rusch D."/>
            <person name="Podicherti R."/>
            <person name="Tsui H.-C.T."/>
            <person name="Winkler M.E."/>
        </authorList>
    </citation>
    <scope>NUCLEOTIDE SEQUENCE</scope>
</reference>
<feature type="non-terminal residue" evidence="9">
    <location>
        <position position="1"/>
    </location>
</feature>
<accession>A0A383B530</accession>
<comment type="subcellular location">
    <subcellularLocation>
        <location evidence="1">Cell membrane</location>
        <topology evidence="1">Multi-pass membrane protein</topology>
    </subcellularLocation>
</comment>
<evidence type="ECO:0000256" key="2">
    <source>
        <dbReference type="ARBA" id="ARBA00005745"/>
    </source>
</evidence>
<gene>
    <name evidence="9" type="ORF">METZ01_LOCUS467389</name>
</gene>
<name>A0A383B530_9ZZZZ</name>
<dbReference type="InterPro" id="IPR003004">
    <property type="entry name" value="GspF/PilC"/>
</dbReference>
<evidence type="ECO:0000256" key="4">
    <source>
        <dbReference type="ARBA" id="ARBA00022692"/>
    </source>
</evidence>
<sequence>VNNHGTIVSGELEATSASEATRALRVRNLIATQVQAVDRDLRPSAGKKASRQELLVSLHEMVTLLESGVSIGETIESQSHANYPADLSRSYNLMATEIRKGNSFANALRKSGLKLPIYLYYLAEAGEMTGNLAQSLREGVQQFEYEHQLAQEFRTALTYPSVLVATGIAAVILIFVFVVPKFLPMLD</sequence>
<keyword evidence="5 7" id="KW-1133">Transmembrane helix</keyword>
<evidence type="ECO:0000256" key="6">
    <source>
        <dbReference type="ARBA" id="ARBA00023136"/>
    </source>
</evidence>
<evidence type="ECO:0000256" key="3">
    <source>
        <dbReference type="ARBA" id="ARBA00022475"/>
    </source>
</evidence>
<feature type="transmembrane region" description="Helical" evidence="7">
    <location>
        <begin position="157"/>
        <end position="179"/>
    </location>
</feature>
<evidence type="ECO:0000256" key="7">
    <source>
        <dbReference type="SAM" id="Phobius"/>
    </source>
</evidence>
<keyword evidence="3" id="KW-1003">Cell membrane</keyword>
<dbReference type="PRINTS" id="PR00812">
    <property type="entry name" value="BCTERIALGSPF"/>
</dbReference>
<proteinExistence type="inferred from homology"/>
<organism evidence="9">
    <name type="scientific">marine metagenome</name>
    <dbReference type="NCBI Taxonomy" id="408172"/>
    <lineage>
        <taxon>unclassified sequences</taxon>
        <taxon>metagenomes</taxon>
        <taxon>ecological metagenomes</taxon>
    </lineage>
</organism>
<evidence type="ECO:0000313" key="9">
    <source>
        <dbReference type="EMBL" id="SVE14535.1"/>
    </source>
</evidence>
<comment type="similarity">
    <text evidence="2">Belongs to the GSP F family.</text>
</comment>
<evidence type="ECO:0000256" key="1">
    <source>
        <dbReference type="ARBA" id="ARBA00004651"/>
    </source>
</evidence>
<dbReference type="GO" id="GO:0015628">
    <property type="term" value="P:protein secretion by the type II secretion system"/>
    <property type="evidence" value="ECO:0007669"/>
    <property type="project" value="TreeGrafter"/>
</dbReference>
<evidence type="ECO:0000259" key="8">
    <source>
        <dbReference type="Pfam" id="PF00482"/>
    </source>
</evidence>
<feature type="non-terminal residue" evidence="9">
    <location>
        <position position="187"/>
    </location>
</feature>
<dbReference type="PANTHER" id="PTHR30012">
    <property type="entry name" value="GENERAL SECRETION PATHWAY PROTEIN"/>
    <property type="match status" value="1"/>
</dbReference>
<dbReference type="GO" id="GO:0005886">
    <property type="term" value="C:plasma membrane"/>
    <property type="evidence" value="ECO:0007669"/>
    <property type="project" value="UniProtKB-SubCell"/>
</dbReference>
<dbReference type="AlphaFoldDB" id="A0A383B530"/>
<dbReference type="InterPro" id="IPR042094">
    <property type="entry name" value="T2SS_GspF_sf"/>
</dbReference>